<dbReference type="PANTHER" id="PTHR30625">
    <property type="entry name" value="PROTEIN TOLQ"/>
    <property type="match status" value="1"/>
</dbReference>
<protein>
    <submittedName>
        <fullName evidence="11">MotA/TolQ/ExbB proton channel family protein</fullName>
    </submittedName>
</protein>
<gene>
    <name evidence="11" type="ORF">IAC79_03370</name>
</gene>
<dbReference type="Pfam" id="PF01618">
    <property type="entry name" value="MotA_ExbB"/>
    <property type="match status" value="1"/>
</dbReference>
<feature type="transmembrane region" description="Helical" evidence="9">
    <location>
        <begin position="6"/>
        <end position="24"/>
    </location>
</feature>
<keyword evidence="4 9" id="KW-0812">Transmembrane</keyword>
<evidence type="ECO:0000256" key="8">
    <source>
        <dbReference type="RuleBase" id="RU004057"/>
    </source>
</evidence>
<comment type="caution">
    <text evidence="11">The sequence shown here is derived from an EMBL/GenBank/DDBJ whole genome shotgun (WGS) entry which is preliminary data.</text>
</comment>
<reference evidence="11" key="1">
    <citation type="submission" date="2020-10" db="EMBL/GenBank/DDBJ databases">
        <authorList>
            <person name="Gilroy R."/>
        </authorList>
    </citation>
    <scope>NUCLEOTIDE SEQUENCE</scope>
    <source>
        <strain evidence="11">35461</strain>
    </source>
</reference>
<evidence type="ECO:0000256" key="7">
    <source>
        <dbReference type="ARBA" id="ARBA00023136"/>
    </source>
</evidence>
<evidence type="ECO:0000259" key="10">
    <source>
        <dbReference type="Pfam" id="PF01618"/>
    </source>
</evidence>
<dbReference type="Proteomes" id="UP000886845">
    <property type="component" value="Unassembled WGS sequence"/>
</dbReference>
<sequence>MSVLFWLTVALTVVAVAVFIDRLLRLRKIAIDPQDFLQGIFTVLDKGQTDEALAICDETPGPLAALVAEAVTHRDSDEEHLREILATTAHAELSRLERRTMLLSLFAQLLPLIGLIGTFVGGYAALSAIDASAPLVQPGVAVHAAAGALATTIAGLVGAAFCYAGHYVLVMKTDALSLHMDTCVALTLDYLARNPGLGGEEEADDDGAE</sequence>
<dbReference type="AlphaFoldDB" id="A0A9D1NM47"/>
<evidence type="ECO:0000256" key="1">
    <source>
        <dbReference type="ARBA" id="ARBA00004651"/>
    </source>
</evidence>
<name>A0A9D1NM47_9BACT</name>
<dbReference type="InterPro" id="IPR002898">
    <property type="entry name" value="MotA_ExbB_proton_chnl"/>
</dbReference>
<evidence type="ECO:0000256" key="9">
    <source>
        <dbReference type="SAM" id="Phobius"/>
    </source>
</evidence>
<accession>A0A9D1NM47</accession>
<comment type="subcellular location">
    <subcellularLocation>
        <location evidence="1">Cell membrane</location>
        <topology evidence="1">Multi-pass membrane protein</topology>
    </subcellularLocation>
    <subcellularLocation>
        <location evidence="8">Membrane</location>
        <topology evidence="8">Multi-pass membrane protein</topology>
    </subcellularLocation>
</comment>
<proteinExistence type="inferred from homology"/>
<keyword evidence="7 9" id="KW-0472">Membrane</keyword>
<evidence type="ECO:0000256" key="5">
    <source>
        <dbReference type="ARBA" id="ARBA00022927"/>
    </source>
</evidence>
<dbReference type="InterPro" id="IPR050790">
    <property type="entry name" value="ExbB/TolQ_transport"/>
</dbReference>
<dbReference type="GO" id="GO:0017038">
    <property type="term" value="P:protein import"/>
    <property type="evidence" value="ECO:0007669"/>
    <property type="project" value="TreeGrafter"/>
</dbReference>
<keyword evidence="6 9" id="KW-1133">Transmembrane helix</keyword>
<dbReference type="PANTHER" id="PTHR30625:SF15">
    <property type="entry name" value="BIOPOLYMER TRANSPORT PROTEIN EXBB"/>
    <property type="match status" value="1"/>
</dbReference>
<organism evidence="11 12">
    <name type="scientific">Candidatus Spyradenecus faecavium</name>
    <dbReference type="NCBI Taxonomy" id="2840947"/>
    <lineage>
        <taxon>Bacteria</taxon>
        <taxon>Pseudomonadati</taxon>
        <taxon>Lentisphaerota</taxon>
        <taxon>Lentisphaeria</taxon>
        <taxon>Lentisphaerales</taxon>
        <taxon>Lentisphaeraceae</taxon>
        <taxon>Lentisphaeraceae incertae sedis</taxon>
        <taxon>Candidatus Spyradenecus</taxon>
    </lineage>
</organism>
<comment type="similarity">
    <text evidence="8">Belongs to the exbB/tolQ family.</text>
</comment>
<evidence type="ECO:0000313" key="11">
    <source>
        <dbReference type="EMBL" id="HIV09137.1"/>
    </source>
</evidence>
<keyword evidence="2 8" id="KW-0813">Transport</keyword>
<evidence type="ECO:0000256" key="2">
    <source>
        <dbReference type="ARBA" id="ARBA00022448"/>
    </source>
</evidence>
<keyword evidence="3" id="KW-1003">Cell membrane</keyword>
<evidence type="ECO:0000313" key="12">
    <source>
        <dbReference type="Proteomes" id="UP000886845"/>
    </source>
</evidence>
<dbReference type="GO" id="GO:0005886">
    <property type="term" value="C:plasma membrane"/>
    <property type="evidence" value="ECO:0007669"/>
    <property type="project" value="UniProtKB-SubCell"/>
</dbReference>
<reference evidence="11" key="2">
    <citation type="journal article" date="2021" name="PeerJ">
        <title>Extensive microbial diversity within the chicken gut microbiome revealed by metagenomics and culture.</title>
        <authorList>
            <person name="Gilroy R."/>
            <person name="Ravi A."/>
            <person name="Getino M."/>
            <person name="Pursley I."/>
            <person name="Horton D.L."/>
            <person name="Alikhan N.F."/>
            <person name="Baker D."/>
            <person name="Gharbi K."/>
            <person name="Hall N."/>
            <person name="Watson M."/>
            <person name="Adriaenssens E.M."/>
            <person name="Foster-Nyarko E."/>
            <person name="Jarju S."/>
            <person name="Secka A."/>
            <person name="Antonio M."/>
            <person name="Oren A."/>
            <person name="Chaudhuri R.R."/>
            <person name="La Ragione R."/>
            <person name="Hildebrand F."/>
            <person name="Pallen M.J."/>
        </authorList>
    </citation>
    <scope>NUCLEOTIDE SEQUENCE</scope>
    <source>
        <strain evidence="11">35461</strain>
    </source>
</reference>
<evidence type="ECO:0000256" key="3">
    <source>
        <dbReference type="ARBA" id="ARBA00022475"/>
    </source>
</evidence>
<feature type="domain" description="MotA/TolQ/ExbB proton channel" evidence="10">
    <location>
        <begin position="63"/>
        <end position="181"/>
    </location>
</feature>
<keyword evidence="5 8" id="KW-0653">Protein transport</keyword>
<feature type="transmembrane region" description="Helical" evidence="9">
    <location>
        <begin position="146"/>
        <end position="170"/>
    </location>
</feature>
<evidence type="ECO:0000256" key="4">
    <source>
        <dbReference type="ARBA" id="ARBA00022692"/>
    </source>
</evidence>
<evidence type="ECO:0000256" key="6">
    <source>
        <dbReference type="ARBA" id="ARBA00022989"/>
    </source>
</evidence>
<dbReference type="EMBL" id="DVOR01000105">
    <property type="protein sequence ID" value="HIV09137.1"/>
    <property type="molecule type" value="Genomic_DNA"/>
</dbReference>
<feature type="transmembrane region" description="Helical" evidence="9">
    <location>
        <begin position="102"/>
        <end position="126"/>
    </location>
</feature>